<dbReference type="Gene3D" id="1.10.8.20">
    <property type="entry name" value="N-terminal domain of phosphatidylinositol transfer protein sec14p"/>
    <property type="match status" value="1"/>
</dbReference>
<evidence type="ECO:0000256" key="3">
    <source>
        <dbReference type="ARBA" id="ARBA00038020"/>
    </source>
</evidence>
<evidence type="ECO:0000259" key="4">
    <source>
        <dbReference type="PROSITE" id="PS50191"/>
    </source>
</evidence>
<dbReference type="GO" id="GO:0005886">
    <property type="term" value="C:plasma membrane"/>
    <property type="evidence" value="ECO:0007669"/>
    <property type="project" value="UniProtKB-SubCell"/>
</dbReference>
<keyword evidence="6" id="KW-1185">Reference proteome</keyword>
<evidence type="ECO:0000313" key="6">
    <source>
        <dbReference type="Proteomes" id="UP000054558"/>
    </source>
</evidence>
<dbReference type="SMART" id="SM01100">
    <property type="entry name" value="CRAL_TRIO_N"/>
    <property type="match status" value="1"/>
</dbReference>
<dbReference type="GO" id="GO:0008526">
    <property type="term" value="F:phosphatidylinositol transfer activity"/>
    <property type="evidence" value="ECO:0000318"/>
    <property type="project" value="GO_Central"/>
</dbReference>
<dbReference type="PROSITE" id="PS50191">
    <property type="entry name" value="CRAL_TRIO"/>
    <property type="match status" value="1"/>
</dbReference>
<dbReference type="Pfam" id="PF03765">
    <property type="entry name" value="CRAL_TRIO_N"/>
    <property type="match status" value="1"/>
</dbReference>
<gene>
    <name evidence="5" type="ORF">KFL_001330015</name>
</gene>
<evidence type="ECO:0000313" key="5">
    <source>
        <dbReference type="EMBL" id="GAQ83019.1"/>
    </source>
</evidence>
<dbReference type="PANTHER" id="PTHR45657:SF63">
    <property type="entry name" value="CRAL-TRIO DOMAIN-CONTAINING PROTEIN"/>
    <property type="match status" value="1"/>
</dbReference>
<dbReference type="AlphaFoldDB" id="A0A0U9HJM7"/>
<dbReference type="Gene3D" id="3.40.525.10">
    <property type="entry name" value="CRAL-TRIO lipid binding domain"/>
    <property type="match status" value="1"/>
</dbReference>
<dbReference type="InterPro" id="IPR036865">
    <property type="entry name" value="CRAL-TRIO_dom_sf"/>
</dbReference>
<feature type="domain" description="CRAL-TRIO" evidence="4">
    <location>
        <begin position="79"/>
        <end position="253"/>
    </location>
</feature>
<evidence type="ECO:0000256" key="2">
    <source>
        <dbReference type="ARBA" id="ARBA00004395"/>
    </source>
</evidence>
<dbReference type="SMART" id="SM00516">
    <property type="entry name" value="SEC14"/>
    <property type="match status" value="1"/>
</dbReference>
<protein>
    <recommendedName>
        <fullName evidence="4">CRAL-TRIO domain-containing protein</fullName>
    </recommendedName>
</protein>
<dbReference type="STRING" id="105231.A0A0U9HJM7"/>
<dbReference type="EMBL" id="DF237082">
    <property type="protein sequence ID" value="GAQ83019.1"/>
    <property type="molecule type" value="Genomic_DNA"/>
</dbReference>
<accession>A0A0U9HJM7</accession>
<comment type="subcellular location">
    <subcellularLocation>
        <location evidence="1">Cell membrane</location>
        <topology evidence="1">Peripheral membrane protein</topology>
    </subcellularLocation>
    <subcellularLocation>
        <location evidence="2">Golgi apparatus membrane</location>
        <topology evidence="2">Peripheral membrane protein</topology>
    </subcellularLocation>
</comment>
<dbReference type="InterPro" id="IPR011074">
    <property type="entry name" value="CRAL/TRIO_N_dom"/>
</dbReference>
<dbReference type="PRINTS" id="PR00180">
    <property type="entry name" value="CRETINALDHBP"/>
</dbReference>
<dbReference type="Proteomes" id="UP000054558">
    <property type="component" value="Unassembled WGS sequence"/>
</dbReference>
<dbReference type="OrthoDB" id="1434354at2759"/>
<dbReference type="InterPro" id="IPR051026">
    <property type="entry name" value="PI/PC_transfer"/>
</dbReference>
<name>A0A0U9HJM7_KLENI</name>
<dbReference type="SUPFAM" id="SSF46938">
    <property type="entry name" value="CRAL/TRIO N-terminal domain"/>
    <property type="match status" value="1"/>
</dbReference>
<evidence type="ECO:0000256" key="1">
    <source>
        <dbReference type="ARBA" id="ARBA00004202"/>
    </source>
</evidence>
<dbReference type="GO" id="GO:0006892">
    <property type="term" value="P:post-Golgi vesicle-mediated transport"/>
    <property type="evidence" value="ECO:0000318"/>
    <property type="project" value="GO_Central"/>
</dbReference>
<dbReference type="InterPro" id="IPR001251">
    <property type="entry name" value="CRAL-TRIO_dom"/>
</dbReference>
<dbReference type="OMA" id="WAFSTVW"/>
<dbReference type="InterPro" id="IPR036273">
    <property type="entry name" value="CRAL/TRIO_N_dom_sf"/>
</dbReference>
<organism evidence="5 6">
    <name type="scientific">Klebsormidium nitens</name>
    <name type="common">Green alga</name>
    <name type="synonym">Ulothrix nitens</name>
    <dbReference type="NCBI Taxonomy" id="105231"/>
    <lineage>
        <taxon>Eukaryota</taxon>
        <taxon>Viridiplantae</taxon>
        <taxon>Streptophyta</taxon>
        <taxon>Klebsormidiophyceae</taxon>
        <taxon>Klebsormidiales</taxon>
        <taxon>Klebsormidiaceae</taxon>
        <taxon>Klebsormidium</taxon>
    </lineage>
</organism>
<sequence>MSGFLGDLSPQQQAILDVFRKSLMLKGMLRARDDDITLLRFLRARQFDLEKAEAMFAAMLKFREENNVDTIRETFAFPEKDKVKQYYPHYHHKTDKQGRPMYFEQLGVLKLDELLKVTTLERMLLYHVQEWEVLIDTKFPACSKKAKTSINSSLTVLDLKGVSLKHMTKTVRAFIQKLARVDQDYYPEYLGKMMIINAPTSFKAIWALVKPFLDKHTLKKIEVHGSQFLPHLLKEADAESIPAFLGGSCCCEGRCQNSDAGPWRDPTYMVVEPLKAQQVT</sequence>
<dbReference type="Pfam" id="PF00650">
    <property type="entry name" value="CRAL_TRIO"/>
    <property type="match status" value="1"/>
</dbReference>
<dbReference type="SUPFAM" id="SSF52087">
    <property type="entry name" value="CRAL/TRIO domain"/>
    <property type="match status" value="1"/>
</dbReference>
<dbReference type="PANTHER" id="PTHR45657">
    <property type="entry name" value="CRAL-TRIO DOMAIN-CONTAINING PROTEIN YKL091C-RELATED"/>
    <property type="match status" value="1"/>
</dbReference>
<proteinExistence type="inferred from homology"/>
<dbReference type="CDD" id="cd00170">
    <property type="entry name" value="SEC14"/>
    <property type="match status" value="1"/>
</dbReference>
<comment type="similarity">
    <text evidence="3">Belongs to the SFH family.</text>
</comment>
<reference evidence="5 6" key="1">
    <citation type="journal article" date="2014" name="Nat. Commun.">
        <title>Klebsormidium flaccidum genome reveals primary factors for plant terrestrial adaptation.</title>
        <authorList>
            <person name="Hori K."/>
            <person name="Maruyama F."/>
            <person name="Fujisawa T."/>
            <person name="Togashi T."/>
            <person name="Yamamoto N."/>
            <person name="Seo M."/>
            <person name="Sato S."/>
            <person name="Yamada T."/>
            <person name="Mori H."/>
            <person name="Tajima N."/>
            <person name="Moriyama T."/>
            <person name="Ikeuchi M."/>
            <person name="Watanabe M."/>
            <person name="Wada H."/>
            <person name="Kobayashi K."/>
            <person name="Saito M."/>
            <person name="Masuda T."/>
            <person name="Sasaki-Sekimoto Y."/>
            <person name="Mashiguchi K."/>
            <person name="Awai K."/>
            <person name="Shimojima M."/>
            <person name="Masuda S."/>
            <person name="Iwai M."/>
            <person name="Nobusawa T."/>
            <person name="Narise T."/>
            <person name="Kondo S."/>
            <person name="Saito H."/>
            <person name="Sato R."/>
            <person name="Murakawa M."/>
            <person name="Ihara Y."/>
            <person name="Oshima-Yamada Y."/>
            <person name="Ohtaka K."/>
            <person name="Satoh M."/>
            <person name="Sonobe K."/>
            <person name="Ishii M."/>
            <person name="Ohtani R."/>
            <person name="Kanamori-Sato M."/>
            <person name="Honoki R."/>
            <person name="Miyazaki D."/>
            <person name="Mochizuki H."/>
            <person name="Umetsu J."/>
            <person name="Higashi K."/>
            <person name="Shibata D."/>
            <person name="Kamiya Y."/>
            <person name="Sato N."/>
            <person name="Nakamura Y."/>
            <person name="Tabata S."/>
            <person name="Ida S."/>
            <person name="Kurokawa K."/>
            <person name="Ohta H."/>
        </authorList>
    </citation>
    <scope>NUCLEOTIDE SEQUENCE [LARGE SCALE GENOMIC DNA]</scope>
    <source>
        <strain evidence="5 6">NIES-2285</strain>
    </source>
</reference>
<dbReference type="GO" id="GO:0000139">
    <property type="term" value="C:Golgi membrane"/>
    <property type="evidence" value="ECO:0007669"/>
    <property type="project" value="UniProtKB-SubCell"/>
</dbReference>